<feature type="domain" description="AB hydrolase-1" evidence="1">
    <location>
        <begin position="40"/>
        <end position="288"/>
    </location>
</feature>
<dbReference type="RefSeq" id="WP_179647954.1">
    <property type="nucleotide sequence ID" value="NZ_JACBZM010000001.1"/>
</dbReference>
<reference evidence="2 3" key="1">
    <citation type="submission" date="2020-07" db="EMBL/GenBank/DDBJ databases">
        <title>Sequencing the genomes of 1000 actinobacteria strains.</title>
        <authorList>
            <person name="Klenk H.-P."/>
        </authorList>
    </citation>
    <scope>NUCLEOTIDE SEQUENCE [LARGE SCALE GENOMIC DNA]</scope>
    <source>
        <strain evidence="2 3">DSM 15131</strain>
    </source>
</reference>
<dbReference type="AlphaFoldDB" id="A0A7Y9ZG45"/>
<organism evidence="2 3">
    <name type="scientific">Nocardioides aromaticivorans</name>
    <dbReference type="NCBI Taxonomy" id="200618"/>
    <lineage>
        <taxon>Bacteria</taxon>
        <taxon>Bacillati</taxon>
        <taxon>Actinomycetota</taxon>
        <taxon>Actinomycetes</taxon>
        <taxon>Propionibacteriales</taxon>
        <taxon>Nocardioidaceae</taxon>
        <taxon>Nocardioides</taxon>
    </lineage>
</organism>
<dbReference type="PANTHER" id="PTHR43433:SF5">
    <property type="entry name" value="AB HYDROLASE-1 DOMAIN-CONTAINING PROTEIN"/>
    <property type="match status" value="1"/>
</dbReference>
<comment type="caution">
    <text evidence="2">The sequence shown here is derived from an EMBL/GenBank/DDBJ whole genome shotgun (WGS) entry which is preliminary data.</text>
</comment>
<name>A0A7Y9ZG45_9ACTN</name>
<dbReference type="InterPro" id="IPR000073">
    <property type="entry name" value="AB_hydrolase_1"/>
</dbReference>
<dbReference type="Proteomes" id="UP000562045">
    <property type="component" value="Unassembled WGS sequence"/>
</dbReference>
<dbReference type="GO" id="GO:0046503">
    <property type="term" value="P:glycerolipid catabolic process"/>
    <property type="evidence" value="ECO:0007669"/>
    <property type="project" value="TreeGrafter"/>
</dbReference>
<dbReference type="EMBL" id="JACBZM010000001">
    <property type="protein sequence ID" value="NYI43908.1"/>
    <property type="molecule type" value="Genomic_DNA"/>
</dbReference>
<evidence type="ECO:0000259" key="1">
    <source>
        <dbReference type="Pfam" id="PF00561"/>
    </source>
</evidence>
<evidence type="ECO:0000313" key="3">
    <source>
        <dbReference type="Proteomes" id="UP000562045"/>
    </source>
</evidence>
<dbReference type="GO" id="GO:0004806">
    <property type="term" value="F:triacylglycerol lipase activity"/>
    <property type="evidence" value="ECO:0007669"/>
    <property type="project" value="TreeGrafter"/>
</dbReference>
<dbReference type="SUPFAM" id="SSF53474">
    <property type="entry name" value="alpha/beta-Hydrolases"/>
    <property type="match status" value="1"/>
</dbReference>
<dbReference type="InterPro" id="IPR050471">
    <property type="entry name" value="AB_hydrolase"/>
</dbReference>
<protein>
    <submittedName>
        <fullName evidence="2">Pimeloyl-ACP methyl ester carboxylesterase</fullName>
    </submittedName>
</protein>
<dbReference type="Gene3D" id="3.40.50.1820">
    <property type="entry name" value="alpha/beta hydrolase"/>
    <property type="match status" value="1"/>
</dbReference>
<dbReference type="PANTHER" id="PTHR43433">
    <property type="entry name" value="HYDROLASE, ALPHA/BETA FOLD FAMILY PROTEIN"/>
    <property type="match status" value="1"/>
</dbReference>
<dbReference type="Pfam" id="PF00561">
    <property type="entry name" value="Abhydrolase_1"/>
    <property type="match status" value="1"/>
</dbReference>
<dbReference type="InterPro" id="IPR029058">
    <property type="entry name" value="AB_hydrolase_fold"/>
</dbReference>
<proteinExistence type="predicted"/>
<accession>A0A7Y9ZG45</accession>
<gene>
    <name evidence="2" type="ORF">BJ993_000988</name>
</gene>
<sequence length="309" mass="33259">MSHRPTSPESSDVIISGELLAPICSGVEICYQTFGDPEDPPLLLVMGLGGPMTWWDAELCSQLAAAGFYVIRYDNRDTGRSTKVDGRVRRSQLVRAFVGAPARAPYSIDDLASDAFGLLDHLDISAAHVAGISMGGMIAQTMALRAPERVLSLASIMSTTGRRSVGRQHPSLLPALLATRGPGREDYIRGSLAVWKLIGSPRFQQPEDKLRKRAGETWDRGVSRAGVMRQMMAVLTQPDRTAALGHLVVPTLVMHGLADRMVHISGGRATAAAVPGARVVFIEGWGHDLPAPLFTTFTRAIRSNADRAA</sequence>
<evidence type="ECO:0000313" key="2">
    <source>
        <dbReference type="EMBL" id="NYI43908.1"/>
    </source>
</evidence>